<evidence type="ECO:0000313" key="2">
    <source>
        <dbReference type="Proteomes" id="UP000317550"/>
    </source>
</evidence>
<reference evidence="2" key="1">
    <citation type="submission" date="2019-07" db="EMBL/GenBank/DDBJ databases">
        <title>Chitinimonas sp. nov., isolated from Ny-Alesund, arctica soil.</title>
        <authorList>
            <person name="Xu Q."/>
            <person name="Peng F."/>
        </authorList>
    </citation>
    <scope>NUCLEOTIDE SEQUENCE [LARGE SCALE GENOMIC DNA]</scope>
    <source>
        <strain evidence="2">R3-44</strain>
    </source>
</reference>
<dbReference type="EMBL" id="CP041730">
    <property type="protein sequence ID" value="QDQ26788.1"/>
    <property type="molecule type" value="Genomic_DNA"/>
</dbReference>
<dbReference type="AlphaFoldDB" id="A0A516SFI4"/>
<dbReference type="RefSeq" id="WP_144278182.1">
    <property type="nucleotide sequence ID" value="NZ_CP041730.1"/>
</dbReference>
<dbReference type="Proteomes" id="UP000317550">
    <property type="component" value="Chromosome"/>
</dbReference>
<organism evidence="1 2">
    <name type="scientific">Chitinimonas arctica</name>
    <dbReference type="NCBI Taxonomy" id="2594795"/>
    <lineage>
        <taxon>Bacteria</taxon>
        <taxon>Pseudomonadati</taxon>
        <taxon>Pseudomonadota</taxon>
        <taxon>Betaproteobacteria</taxon>
        <taxon>Neisseriales</taxon>
        <taxon>Chitinibacteraceae</taxon>
        <taxon>Chitinimonas</taxon>
    </lineage>
</organism>
<evidence type="ECO:0000313" key="1">
    <source>
        <dbReference type="EMBL" id="QDQ26788.1"/>
    </source>
</evidence>
<gene>
    <name evidence="1" type="ORF">FNU76_10665</name>
</gene>
<dbReference type="KEGG" id="cari:FNU76_10665"/>
<sequence length="94" mass="10188">MVLLKSGGASEKFHASLEVLSIFIAPGSNVDKATCRSALASCYREFGNIEEAISQCRMGLSLLVQCGDSAEQERTDELRLNIENKLAALLKIRG</sequence>
<keyword evidence="2" id="KW-1185">Reference proteome</keyword>
<proteinExistence type="predicted"/>
<accession>A0A516SFI4</accession>
<protein>
    <recommendedName>
        <fullName evidence="3">Tetratricopeptide repeat protein</fullName>
    </recommendedName>
</protein>
<evidence type="ECO:0008006" key="3">
    <source>
        <dbReference type="Google" id="ProtNLM"/>
    </source>
</evidence>
<name>A0A516SFI4_9NEIS</name>